<dbReference type="Proteomes" id="UP000563151">
    <property type="component" value="Unassembled WGS sequence"/>
</dbReference>
<organism evidence="2 3">
    <name type="scientific">Clostridium tetanomorphum</name>
    <dbReference type="NCBI Taxonomy" id="1553"/>
    <lineage>
        <taxon>Bacteria</taxon>
        <taxon>Bacillati</taxon>
        <taxon>Bacillota</taxon>
        <taxon>Clostridia</taxon>
        <taxon>Eubacteriales</taxon>
        <taxon>Clostridiaceae</taxon>
        <taxon>Clostridium</taxon>
    </lineage>
</organism>
<keyword evidence="3" id="KW-1185">Reference proteome</keyword>
<comment type="caution">
    <text evidence="2">The sequence shown here is derived from an EMBL/GenBank/DDBJ whole genome shotgun (WGS) entry which is preliminary data.</text>
</comment>
<dbReference type="EMBL" id="JAAZWO010000031">
    <property type="protein sequence ID" value="MBC2399604.1"/>
    <property type="molecule type" value="Genomic_DNA"/>
</dbReference>
<evidence type="ECO:0000313" key="2">
    <source>
        <dbReference type="EMBL" id="MBC2399604.1"/>
    </source>
</evidence>
<sequence>MKKYSKIIAIFIITVIWGYFTDLKNGEIGWFIGRIIFMPILYLFFSKSLTKKQIQNSGYK</sequence>
<accession>A0A923ECW0</accession>
<feature type="transmembrane region" description="Helical" evidence="1">
    <location>
        <begin position="28"/>
        <end position="45"/>
    </location>
</feature>
<evidence type="ECO:0000313" key="3">
    <source>
        <dbReference type="Proteomes" id="UP000563151"/>
    </source>
</evidence>
<keyword evidence="1" id="KW-1133">Transmembrane helix</keyword>
<evidence type="ECO:0000256" key="1">
    <source>
        <dbReference type="SAM" id="Phobius"/>
    </source>
</evidence>
<gene>
    <name evidence="2" type="ORF">HGG79_17775</name>
</gene>
<reference evidence="2 3" key="1">
    <citation type="submission" date="2020-04" db="EMBL/GenBank/DDBJ databases">
        <title>Genomic insights into acetone-butanol-ethanol (ABE) fermentation by sequencing solventogenic clostridia strains.</title>
        <authorList>
            <person name="Brown S."/>
        </authorList>
    </citation>
    <scope>NUCLEOTIDE SEQUENCE [LARGE SCALE GENOMIC DNA]</scope>
    <source>
        <strain evidence="2 3">DJ011</strain>
    </source>
</reference>
<name>A0A923ECW0_CLOTT</name>
<keyword evidence="1" id="KW-0472">Membrane</keyword>
<keyword evidence="1" id="KW-0812">Transmembrane</keyword>
<feature type="transmembrane region" description="Helical" evidence="1">
    <location>
        <begin position="7"/>
        <end position="22"/>
    </location>
</feature>
<proteinExistence type="predicted"/>
<dbReference type="RefSeq" id="WP_035147150.1">
    <property type="nucleotide sequence ID" value="NZ_JAAZWO010000031.1"/>
</dbReference>
<dbReference type="AlphaFoldDB" id="A0A923ECW0"/>
<protein>
    <submittedName>
        <fullName evidence="2">Uncharacterized protein</fullName>
    </submittedName>
</protein>